<dbReference type="EnsemblProtists" id="EOD28661">
    <property type="protein sequence ID" value="EOD28661"/>
    <property type="gene ID" value="EMIHUDRAFT_234811"/>
</dbReference>
<dbReference type="GeneID" id="17280749"/>
<dbReference type="GeneID" id="17274207"/>
<dbReference type="OMA" id="YVAHREM"/>
<proteinExistence type="inferred from homology"/>
<dbReference type="eggNOG" id="KOG1944">
    <property type="taxonomic scope" value="Eukaryota"/>
</dbReference>
<organism evidence="7 8">
    <name type="scientific">Emiliania huxleyi (strain CCMP1516)</name>
    <dbReference type="NCBI Taxonomy" id="280463"/>
    <lineage>
        <taxon>Eukaryota</taxon>
        <taxon>Haptista</taxon>
        <taxon>Haptophyta</taxon>
        <taxon>Prymnesiophyceae</taxon>
        <taxon>Isochrysidales</taxon>
        <taxon>Noelaerhabdaceae</taxon>
        <taxon>Emiliania</taxon>
    </lineage>
</organism>
<evidence type="ECO:0000313" key="8">
    <source>
        <dbReference type="Proteomes" id="UP000013827"/>
    </source>
</evidence>
<protein>
    <recommendedName>
        <fullName evidence="9">Mpv17-like protein</fullName>
    </recommendedName>
</protein>
<evidence type="ECO:0000256" key="4">
    <source>
        <dbReference type="ARBA" id="ARBA00022989"/>
    </source>
</evidence>
<dbReference type="Proteomes" id="UP000013827">
    <property type="component" value="Unassembled WGS sequence"/>
</dbReference>
<dbReference type="GO" id="GO:0016020">
    <property type="term" value="C:membrane"/>
    <property type="evidence" value="ECO:0007669"/>
    <property type="project" value="UniProtKB-SubCell"/>
</dbReference>
<accession>A0A0D3JYS6</accession>
<evidence type="ECO:0000256" key="6">
    <source>
        <dbReference type="RuleBase" id="RU363053"/>
    </source>
</evidence>
<dbReference type="PaxDb" id="2903-EOD28661"/>
<reference evidence="8" key="1">
    <citation type="journal article" date="2013" name="Nature">
        <title>Pan genome of the phytoplankton Emiliania underpins its global distribution.</title>
        <authorList>
            <person name="Read B.A."/>
            <person name="Kegel J."/>
            <person name="Klute M.J."/>
            <person name="Kuo A."/>
            <person name="Lefebvre S.C."/>
            <person name="Maumus F."/>
            <person name="Mayer C."/>
            <person name="Miller J."/>
            <person name="Monier A."/>
            <person name="Salamov A."/>
            <person name="Young J."/>
            <person name="Aguilar M."/>
            <person name="Claverie J.M."/>
            <person name="Frickenhaus S."/>
            <person name="Gonzalez K."/>
            <person name="Herman E.K."/>
            <person name="Lin Y.C."/>
            <person name="Napier J."/>
            <person name="Ogata H."/>
            <person name="Sarno A.F."/>
            <person name="Shmutz J."/>
            <person name="Schroeder D."/>
            <person name="de Vargas C."/>
            <person name="Verret F."/>
            <person name="von Dassow P."/>
            <person name="Valentin K."/>
            <person name="Van de Peer Y."/>
            <person name="Wheeler G."/>
            <person name="Dacks J.B."/>
            <person name="Delwiche C.F."/>
            <person name="Dyhrman S.T."/>
            <person name="Glockner G."/>
            <person name="John U."/>
            <person name="Richards T."/>
            <person name="Worden A.Z."/>
            <person name="Zhang X."/>
            <person name="Grigoriev I.V."/>
            <person name="Allen A.E."/>
            <person name="Bidle K."/>
            <person name="Borodovsky M."/>
            <person name="Bowler C."/>
            <person name="Brownlee C."/>
            <person name="Cock J.M."/>
            <person name="Elias M."/>
            <person name="Gladyshev V.N."/>
            <person name="Groth M."/>
            <person name="Guda C."/>
            <person name="Hadaegh A."/>
            <person name="Iglesias-Rodriguez M.D."/>
            <person name="Jenkins J."/>
            <person name="Jones B.M."/>
            <person name="Lawson T."/>
            <person name="Leese F."/>
            <person name="Lindquist E."/>
            <person name="Lobanov A."/>
            <person name="Lomsadze A."/>
            <person name="Malik S.B."/>
            <person name="Marsh M.E."/>
            <person name="Mackinder L."/>
            <person name="Mock T."/>
            <person name="Mueller-Roeber B."/>
            <person name="Pagarete A."/>
            <person name="Parker M."/>
            <person name="Probert I."/>
            <person name="Quesneville H."/>
            <person name="Raines C."/>
            <person name="Rensing S.A."/>
            <person name="Riano-Pachon D.M."/>
            <person name="Richier S."/>
            <person name="Rokitta S."/>
            <person name="Shiraiwa Y."/>
            <person name="Soanes D.M."/>
            <person name="van der Giezen M."/>
            <person name="Wahlund T.M."/>
            <person name="Williams B."/>
            <person name="Wilson W."/>
            <person name="Wolfe G."/>
            <person name="Wurch L.L."/>
        </authorList>
    </citation>
    <scope>NUCLEOTIDE SEQUENCE</scope>
</reference>
<dbReference type="InterPro" id="IPR007248">
    <property type="entry name" value="Mpv17_PMP22"/>
</dbReference>
<dbReference type="RefSeq" id="XP_005787908.1">
    <property type="nucleotide sequence ID" value="XM_005787851.1"/>
</dbReference>
<dbReference type="EnsemblProtists" id="EOD35479">
    <property type="protein sequence ID" value="EOD35479"/>
    <property type="gene ID" value="EMIHUDRAFT_201597"/>
</dbReference>
<dbReference type="KEGG" id="ehx:EMIHUDRAFT_234811"/>
<name>A0A0D3JYS6_EMIH1</name>
<dbReference type="PANTHER" id="PTHR11266:SF17">
    <property type="entry name" value="PROTEIN MPV17"/>
    <property type="match status" value="1"/>
</dbReference>
<reference evidence="7" key="2">
    <citation type="submission" date="2024-10" db="UniProtKB">
        <authorList>
            <consortium name="EnsemblProtists"/>
        </authorList>
    </citation>
    <scope>IDENTIFICATION</scope>
</reference>
<keyword evidence="8" id="KW-1185">Reference proteome</keyword>
<dbReference type="GO" id="GO:0005737">
    <property type="term" value="C:cytoplasm"/>
    <property type="evidence" value="ECO:0007669"/>
    <property type="project" value="TreeGrafter"/>
</dbReference>
<sequence>MASLLARYLRASQSRPVAVQFATGALVMAAGDATTQAAVERQALFDPQRNATAAVFNGGVSPALYKWYGLLDRVWPGSALRQLAPKLLLNQAVSSSLISPSFLCWSSCVEAALAGRLSAASGRAKVASDTYQRLRADVRRIVCTSFMLWLPANAINFVFVPPHLRIAFMSVVACGWGGFLSYVAHREMEQDEQTTSSTVSGPA</sequence>
<keyword evidence="3 6" id="KW-0812">Transmembrane</keyword>
<evidence type="ECO:0000256" key="5">
    <source>
        <dbReference type="ARBA" id="ARBA00023136"/>
    </source>
</evidence>
<evidence type="ECO:0008006" key="9">
    <source>
        <dbReference type="Google" id="ProtNLM"/>
    </source>
</evidence>
<dbReference type="AlphaFoldDB" id="A0A0D3JYS6"/>
<dbReference type="HOGENOM" id="CLU_1351100_0_0_1"/>
<evidence type="ECO:0000256" key="2">
    <source>
        <dbReference type="ARBA" id="ARBA00006824"/>
    </source>
</evidence>
<dbReference type="PANTHER" id="PTHR11266">
    <property type="entry name" value="PEROXISOMAL MEMBRANE PROTEIN 2, PXMP2 MPV17"/>
    <property type="match status" value="1"/>
</dbReference>
<dbReference type="RefSeq" id="XP_005781090.1">
    <property type="nucleotide sequence ID" value="XM_005781033.1"/>
</dbReference>
<comment type="similarity">
    <text evidence="2 6">Belongs to the peroxisomal membrane protein PXMP2/4 family.</text>
</comment>
<evidence type="ECO:0000256" key="1">
    <source>
        <dbReference type="ARBA" id="ARBA00004141"/>
    </source>
</evidence>
<dbReference type="STRING" id="2903.R1F0E0"/>
<dbReference type="Pfam" id="PF04117">
    <property type="entry name" value="Mpv17_PMP22"/>
    <property type="match status" value="1"/>
</dbReference>
<dbReference type="KEGG" id="ehx:EMIHUDRAFT_201597"/>
<evidence type="ECO:0000313" key="7">
    <source>
        <dbReference type="EnsemblProtists" id="EOD28661"/>
    </source>
</evidence>
<keyword evidence="4 6" id="KW-1133">Transmembrane helix</keyword>
<feature type="transmembrane region" description="Helical" evidence="6">
    <location>
        <begin position="141"/>
        <end position="160"/>
    </location>
</feature>
<comment type="subcellular location">
    <subcellularLocation>
        <location evidence="1">Membrane</location>
        <topology evidence="1">Multi-pass membrane protein</topology>
    </subcellularLocation>
</comment>
<evidence type="ECO:0000256" key="3">
    <source>
        <dbReference type="ARBA" id="ARBA00022692"/>
    </source>
</evidence>
<keyword evidence="5 6" id="KW-0472">Membrane</keyword>
<feature type="transmembrane region" description="Helical" evidence="6">
    <location>
        <begin position="166"/>
        <end position="184"/>
    </location>
</feature>